<dbReference type="EMBL" id="QEKQ01000003">
    <property type="protein sequence ID" value="PVY77372.1"/>
    <property type="molecule type" value="Genomic_DNA"/>
</dbReference>
<evidence type="ECO:0000313" key="2">
    <source>
        <dbReference type="Proteomes" id="UP000245887"/>
    </source>
</evidence>
<evidence type="ECO:0000313" key="1">
    <source>
        <dbReference type="EMBL" id="PVY77372.1"/>
    </source>
</evidence>
<dbReference type="RefSeq" id="WP_116918660.1">
    <property type="nucleotide sequence ID" value="NZ_QEKQ01000003.1"/>
</dbReference>
<protein>
    <submittedName>
        <fullName evidence="1">Uncharacterized protein</fullName>
    </submittedName>
</protein>
<proteinExistence type="predicted"/>
<comment type="caution">
    <text evidence="1">The sequence shown here is derived from an EMBL/GenBank/DDBJ whole genome shotgun (WGS) entry which is preliminary data.</text>
</comment>
<organism evidence="1 2">
    <name type="scientific">Tamilnaduibacter salinus</name>
    <dbReference type="NCBI Taxonomy" id="1484056"/>
    <lineage>
        <taxon>Bacteria</taxon>
        <taxon>Pseudomonadati</taxon>
        <taxon>Pseudomonadota</taxon>
        <taxon>Gammaproteobacteria</taxon>
        <taxon>Pseudomonadales</taxon>
        <taxon>Marinobacteraceae</taxon>
        <taxon>Tamilnaduibacter</taxon>
    </lineage>
</organism>
<accession>A0A2U1CY07</accession>
<gene>
    <name evidence="1" type="ORF">C8D92_10357</name>
</gene>
<reference evidence="1 2" key="1">
    <citation type="submission" date="2018-04" db="EMBL/GenBank/DDBJ databases">
        <title>Genomic Encyclopedia of Type Strains, Phase IV (KMG-IV): sequencing the most valuable type-strain genomes for metagenomic binning, comparative biology and taxonomic classification.</title>
        <authorList>
            <person name="Goeker M."/>
        </authorList>
    </citation>
    <scope>NUCLEOTIDE SEQUENCE [LARGE SCALE GENOMIC DNA]</scope>
    <source>
        <strain evidence="1 2">DSM 28688</strain>
    </source>
</reference>
<name>A0A2U1CY07_9GAMM</name>
<dbReference type="AlphaFoldDB" id="A0A2U1CY07"/>
<sequence length="155" mass="17990">MFFLCPRHRQHVAGLPLKDQQDLWFRWLGHGGLFYDLGVWHDAIPYLGCAYDLAEERVFQTTGGQEPPLLQLTLSAIYLVNACRHQGDTYRARCAERRALTSLHLAEGGTWENQSLREHYASIIRDTGRHEAFFRDYLNLPFEPFDTMASVARRH</sequence>
<dbReference type="OrthoDB" id="6365056at2"/>
<dbReference type="Proteomes" id="UP000245887">
    <property type="component" value="Unassembled WGS sequence"/>
</dbReference>